<dbReference type="EMBL" id="CM017642">
    <property type="protein sequence ID" value="TYJ25904.1"/>
    <property type="molecule type" value="Genomic_DNA"/>
</dbReference>
<name>A0A5D2YIP0_GOSMU</name>
<organism evidence="1 2">
    <name type="scientific">Gossypium mustelinum</name>
    <name type="common">Cotton</name>
    <name type="synonym">Gossypium caicoense</name>
    <dbReference type="NCBI Taxonomy" id="34275"/>
    <lineage>
        <taxon>Eukaryota</taxon>
        <taxon>Viridiplantae</taxon>
        <taxon>Streptophyta</taxon>
        <taxon>Embryophyta</taxon>
        <taxon>Tracheophyta</taxon>
        <taxon>Spermatophyta</taxon>
        <taxon>Magnoliopsida</taxon>
        <taxon>eudicotyledons</taxon>
        <taxon>Gunneridae</taxon>
        <taxon>Pentapetalae</taxon>
        <taxon>rosids</taxon>
        <taxon>malvids</taxon>
        <taxon>Malvales</taxon>
        <taxon>Malvaceae</taxon>
        <taxon>Malvoideae</taxon>
        <taxon>Gossypium</taxon>
    </lineage>
</organism>
<keyword evidence="2" id="KW-1185">Reference proteome</keyword>
<gene>
    <name evidence="1" type="ORF">E1A91_A07G080500v1</name>
</gene>
<dbReference type="Proteomes" id="UP000323597">
    <property type="component" value="Chromosome A07"/>
</dbReference>
<protein>
    <submittedName>
        <fullName evidence="1">Uncharacterized protein</fullName>
    </submittedName>
</protein>
<reference evidence="1 2" key="1">
    <citation type="submission" date="2019-07" db="EMBL/GenBank/DDBJ databases">
        <title>WGS assembly of Gossypium mustelinum.</title>
        <authorList>
            <person name="Chen Z.J."/>
            <person name="Sreedasyam A."/>
            <person name="Ando A."/>
            <person name="Song Q."/>
            <person name="De L."/>
            <person name="Hulse-Kemp A."/>
            <person name="Ding M."/>
            <person name="Ye W."/>
            <person name="Kirkbride R."/>
            <person name="Jenkins J."/>
            <person name="Plott C."/>
            <person name="Lovell J."/>
            <person name="Lin Y.-M."/>
            <person name="Vaughn R."/>
            <person name="Liu B."/>
            <person name="Li W."/>
            <person name="Simpson S."/>
            <person name="Scheffler B."/>
            <person name="Saski C."/>
            <person name="Grover C."/>
            <person name="Hu G."/>
            <person name="Conover J."/>
            <person name="Carlson J."/>
            <person name="Shu S."/>
            <person name="Boston L."/>
            <person name="Williams M."/>
            <person name="Peterson D."/>
            <person name="Mcgee K."/>
            <person name="Jones D."/>
            <person name="Wendel J."/>
            <person name="Stelly D."/>
            <person name="Grimwood J."/>
            <person name="Schmutz J."/>
        </authorList>
    </citation>
    <scope>NUCLEOTIDE SEQUENCE [LARGE SCALE GENOMIC DNA]</scope>
    <source>
        <strain evidence="1">1408120.09</strain>
    </source>
</reference>
<dbReference type="AlphaFoldDB" id="A0A5D2YIP0"/>
<accession>A0A5D2YIP0</accession>
<evidence type="ECO:0000313" key="1">
    <source>
        <dbReference type="EMBL" id="TYJ25904.1"/>
    </source>
</evidence>
<sequence length="59" mass="5781">MSPWEDQGDGTGAGGGAAMAAGGRGGCMMVSSLSSRIGCITFASSSMKKTKPIGLANVK</sequence>
<proteinExistence type="predicted"/>
<evidence type="ECO:0000313" key="2">
    <source>
        <dbReference type="Proteomes" id="UP000323597"/>
    </source>
</evidence>